<reference evidence="2" key="1">
    <citation type="submission" date="2016-10" db="EMBL/GenBank/DDBJ databases">
        <authorList>
            <person name="Varghese N."/>
            <person name="Submissions S."/>
        </authorList>
    </citation>
    <scope>NUCLEOTIDE SEQUENCE [LARGE SCALE GENOMIC DNA]</scope>
    <source>
        <strain evidence="2">DSM 22703</strain>
    </source>
</reference>
<dbReference type="STRING" id="279824.SAMN03080617_03868"/>
<dbReference type="AlphaFoldDB" id="A0A1G5ZI39"/>
<dbReference type="OrthoDB" id="877111at2"/>
<evidence type="ECO:0000313" key="2">
    <source>
        <dbReference type="Proteomes" id="UP000198756"/>
    </source>
</evidence>
<proteinExistence type="predicted"/>
<name>A0A1G5ZI39_9BACT</name>
<dbReference type="EMBL" id="FMXE01000039">
    <property type="protein sequence ID" value="SDA94216.1"/>
    <property type="molecule type" value="Genomic_DNA"/>
</dbReference>
<gene>
    <name evidence="1" type="ORF">SAMN03080617_03868</name>
</gene>
<evidence type="ECO:0000313" key="1">
    <source>
        <dbReference type="EMBL" id="SDA94216.1"/>
    </source>
</evidence>
<sequence length="324" mass="38206">MKIEIGENLIASYLKHVEDCRIVQTNWKTSSKWKITEYEEEKSRKLFDKIKSSPLFSEIFKNNTYNQLIKQAEIDVIGLNTTEKSVFGIDIAFHYAGLNYADTENVVLKKIFRTIFVLQTYFNDFNKFSAIFITPKANPATEKPIRELIEEANKLINDEMISVNFISNESFFSSIVDPLLNNINEDNDTSELFIRSIKLLQLDKRVNIKTESKKQNKKSTINIKTTVDGMKIGQFVQYNMRKLFEQNLVSQNEIENLQNKEYSKNIFDQNFEVLRSSDKEITGIDGRSRYYANEKFFKDYFLTSQWVERHWEPFKNWIDKMNNS</sequence>
<protein>
    <submittedName>
        <fullName evidence="1">Uncharacterized protein</fullName>
    </submittedName>
</protein>
<dbReference type="Proteomes" id="UP000198756">
    <property type="component" value="Unassembled WGS sequence"/>
</dbReference>
<dbReference type="RefSeq" id="WP_092733833.1">
    <property type="nucleotide sequence ID" value="NZ_FMXE01000039.1"/>
</dbReference>
<organism evidence="1 2">
    <name type="scientific">Algoriphagus alkaliphilus</name>
    <dbReference type="NCBI Taxonomy" id="279824"/>
    <lineage>
        <taxon>Bacteria</taxon>
        <taxon>Pseudomonadati</taxon>
        <taxon>Bacteroidota</taxon>
        <taxon>Cytophagia</taxon>
        <taxon>Cytophagales</taxon>
        <taxon>Cyclobacteriaceae</taxon>
        <taxon>Algoriphagus</taxon>
    </lineage>
</organism>
<keyword evidence="2" id="KW-1185">Reference proteome</keyword>
<accession>A0A1G5ZI39</accession>